<dbReference type="Gene3D" id="2.60.120.260">
    <property type="entry name" value="Galactose-binding domain-like"/>
    <property type="match status" value="1"/>
</dbReference>
<sequence>MGAMCALAFTAVPAFAEDKLINDPSSGWQVYGQQTNKRVKDAAVQGGYAIEIKIPAKGANPWDSAAQTDVSGDIKKGDKILAAVWLKAKTEDGAPAHLNMRLQINSAPYTSLTESTQTVGADWQLYSIETVATQDYNKKTVVLAVHLGGAKQTVYMGPAFVLIPGE</sequence>
<dbReference type="AlphaFoldDB" id="F4QTQ0"/>
<protein>
    <recommendedName>
        <fullName evidence="2">CBM-cenC domain-containing protein</fullName>
    </recommendedName>
</protein>
<proteinExistence type="predicted"/>
<dbReference type="Pfam" id="PF02018">
    <property type="entry name" value="CBM_4_9"/>
    <property type="match status" value="1"/>
</dbReference>
<organism evidence="3 4">
    <name type="scientific">Asticcacaulis biprosthecium C19</name>
    <dbReference type="NCBI Taxonomy" id="715226"/>
    <lineage>
        <taxon>Bacteria</taxon>
        <taxon>Pseudomonadati</taxon>
        <taxon>Pseudomonadota</taxon>
        <taxon>Alphaproteobacteria</taxon>
        <taxon>Caulobacterales</taxon>
        <taxon>Caulobacteraceae</taxon>
        <taxon>Asticcacaulis</taxon>
    </lineage>
</organism>
<evidence type="ECO:0000313" key="4">
    <source>
        <dbReference type="Proteomes" id="UP000006512"/>
    </source>
</evidence>
<name>F4QTQ0_9CAUL</name>
<dbReference type="eggNOG" id="COG2730">
    <property type="taxonomic scope" value="Bacteria"/>
</dbReference>
<keyword evidence="4" id="KW-1185">Reference proteome</keyword>
<feature type="domain" description="CBM-cenC" evidence="2">
    <location>
        <begin position="26"/>
        <end position="148"/>
    </location>
</feature>
<evidence type="ECO:0000313" key="3">
    <source>
        <dbReference type="EMBL" id="EGF89200.1"/>
    </source>
</evidence>
<reference evidence="4" key="1">
    <citation type="submission" date="2011-03" db="EMBL/GenBank/DDBJ databases">
        <title>Draft genome sequence of Brevundimonas diminuta.</title>
        <authorList>
            <person name="Brown P.J.B."/>
            <person name="Buechlein A."/>
            <person name="Hemmerich C."/>
            <person name="Brun Y.V."/>
        </authorList>
    </citation>
    <scope>NUCLEOTIDE SEQUENCE [LARGE SCALE GENOMIC DNA]</scope>
    <source>
        <strain evidence="4">C19</strain>
    </source>
</reference>
<dbReference type="SUPFAM" id="SSF49785">
    <property type="entry name" value="Galactose-binding domain-like"/>
    <property type="match status" value="1"/>
</dbReference>
<keyword evidence="1" id="KW-0378">Hydrolase</keyword>
<dbReference type="EMBL" id="GL883081">
    <property type="protein sequence ID" value="EGF89200.1"/>
    <property type="molecule type" value="Genomic_DNA"/>
</dbReference>
<gene>
    <name evidence="3" type="ORF">ABI_45470</name>
</gene>
<dbReference type="InterPro" id="IPR008979">
    <property type="entry name" value="Galactose-bd-like_sf"/>
</dbReference>
<dbReference type="HOGENOM" id="CLU_1599349_0_0_5"/>
<dbReference type="Proteomes" id="UP000006512">
    <property type="component" value="Unassembled WGS sequence"/>
</dbReference>
<evidence type="ECO:0000256" key="1">
    <source>
        <dbReference type="ARBA" id="ARBA00022801"/>
    </source>
</evidence>
<accession>F4QTQ0</accession>
<evidence type="ECO:0000259" key="2">
    <source>
        <dbReference type="Pfam" id="PF02018"/>
    </source>
</evidence>
<dbReference type="GO" id="GO:0016798">
    <property type="term" value="F:hydrolase activity, acting on glycosyl bonds"/>
    <property type="evidence" value="ECO:0007669"/>
    <property type="project" value="InterPro"/>
</dbReference>
<dbReference type="InterPro" id="IPR003305">
    <property type="entry name" value="CenC_carb-bd"/>
</dbReference>